<comment type="subcellular location">
    <subcellularLocation>
        <location evidence="1">Nucleus</location>
    </subcellularLocation>
</comment>
<feature type="domain" description="CAF1B/HIR1 beta-propeller" evidence="9">
    <location>
        <begin position="52"/>
        <end position="123"/>
    </location>
</feature>
<evidence type="ECO:0000259" key="9">
    <source>
        <dbReference type="Pfam" id="PF24105"/>
    </source>
</evidence>
<dbReference type="Pfam" id="PF24105">
    <property type="entry name" value="Beta-prop_CAF1B_HIR1"/>
    <property type="match status" value="1"/>
</dbReference>
<dbReference type="GO" id="GO:0005634">
    <property type="term" value="C:nucleus"/>
    <property type="evidence" value="ECO:0007669"/>
    <property type="project" value="UniProtKB-SubCell"/>
</dbReference>
<dbReference type="GO" id="GO:0006281">
    <property type="term" value="P:DNA repair"/>
    <property type="evidence" value="ECO:0007669"/>
    <property type="project" value="UniProtKB-KW"/>
</dbReference>
<evidence type="ECO:0000256" key="4">
    <source>
        <dbReference type="ARBA" id="ARBA00022763"/>
    </source>
</evidence>
<dbReference type="Proteomes" id="UP000012065">
    <property type="component" value="Unassembled WGS sequence"/>
</dbReference>
<accession>M5CA98</accession>
<feature type="compositionally biased region" description="Low complexity" evidence="8">
    <location>
        <begin position="189"/>
        <end position="209"/>
    </location>
</feature>
<feature type="compositionally biased region" description="Polar residues" evidence="8">
    <location>
        <begin position="15"/>
        <end position="33"/>
    </location>
</feature>
<keyword evidence="2" id="KW-0853">WD repeat</keyword>
<evidence type="ECO:0000256" key="2">
    <source>
        <dbReference type="ARBA" id="ARBA00022574"/>
    </source>
</evidence>
<dbReference type="SUPFAM" id="SSF50978">
    <property type="entry name" value="WD40 repeat-like"/>
    <property type="match status" value="1"/>
</dbReference>
<feature type="compositionally biased region" description="Low complexity" evidence="8">
    <location>
        <begin position="41"/>
        <end position="53"/>
    </location>
</feature>
<dbReference type="PANTHER" id="PTHR15271:SF4">
    <property type="entry name" value="CHROMATIN ASSEMBLY FACTOR 1 SUBUNIT B"/>
    <property type="match status" value="1"/>
</dbReference>
<keyword evidence="4" id="KW-0227">DNA damage</keyword>
<dbReference type="InterPro" id="IPR036322">
    <property type="entry name" value="WD40_repeat_dom_sf"/>
</dbReference>
<dbReference type="EMBL" id="CAOJ01015700">
    <property type="protein sequence ID" value="CCO36234.1"/>
    <property type="molecule type" value="Genomic_DNA"/>
</dbReference>
<evidence type="ECO:0000256" key="3">
    <source>
        <dbReference type="ARBA" id="ARBA00022737"/>
    </source>
</evidence>
<evidence type="ECO:0000256" key="1">
    <source>
        <dbReference type="ARBA" id="ARBA00004123"/>
    </source>
</evidence>
<evidence type="ECO:0000256" key="8">
    <source>
        <dbReference type="SAM" id="MobiDB-lite"/>
    </source>
</evidence>
<evidence type="ECO:0000256" key="7">
    <source>
        <dbReference type="ARBA" id="ARBA00023242"/>
    </source>
</evidence>
<dbReference type="GO" id="GO:0006334">
    <property type="term" value="P:nucleosome assembly"/>
    <property type="evidence" value="ECO:0007669"/>
    <property type="project" value="TreeGrafter"/>
</dbReference>
<reference evidence="10 11" key="1">
    <citation type="journal article" date="2013" name="J. Biotechnol.">
        <title>Establishment and interpretation of the genome sequence of the phytopathogenic fungus Rhizoctonia solani AG1-IB isolate 7/3/14.</title>
        <authorList>
            <person name="Wibberg D.W."/>
            <person name="Jelonek L.J."/>
            <person name="Rupp O.R."/>
            <person name="Hennig M.H."/>
            <person name="Eikmeyer F.E."/>
            <person name="Goesmann A.G."/>
            <person name="Hartmann A.H."/>
            <person name="Borriss R.B."/>
            <person name="Grosch R.G."/>
            <person name="Puehler A.P."/>
            <person name="Schlueter A.S."/>
        </authorList>
    </citation>
    <scope>NUCLEOTIDE SEQUENCE [LARGE SCALE GENOMIC DNA]</scope>
    <source>
        <strain evidence="11">AG1-IB / isolate 7/3/14</strain>
    </source>
</reference>
<dbReference type="PANTHER" id="PTHR15271">
    <property type="entry name" value="CHROMATIN ASSEMBLY FACTOR 1 SUBUNIT B"/>
    <property type="match status" value="1"/>
</dbReference>
<dbReference type="AlphaFoldDB" id="M5CA98"/>
<dbReference type="GO" id="GO:0033186">
    <property type="term" value="C:CAF-1 complex"/>
    <property type="evidence" value="ECO:0007669"/>
    <property type="project" value="TreeGrafter"/>
</dbReference>
<organism evidence="10 11">
    <name type="scientific">Thanatephorus cucumeris (strain AG1-IB / isolate 7/3/14)</name>
    <name type="common">Lettuce bottom rot fungus</name>
    <name type="synonym">Rhizoctonia solani</name>
    <dbReference type="NCBI Taxonomy" id="1108050"/>
    <lineage>
        <taxon>Eukaryota</taxon>
        <taxon>Fungi</taxon>
        <taxon>Dikarya</taxon>
        <taxon>Basidiomycota</taxon>
        <taxon>Agaricomycotina</taxon>
        <taxon>Agaricomycetes</taxon>
        <taxon>Cantharellales</taxon>
        <taxon>Ceratobasidiaceae</taxon>
        <taxon>Rhizoctonia</taxon>
        <taxon>Rhizoctonia solani AG-1</taxon>
    </lineage>
</organism>
<keyword evidence="7" id="KW-0539">Nucleus</keyword>
<feature type="region of interest" description="Disordered" evidence="8">
    <location>
        <begin position="1"/>
        <end position="53"/>
    </location>
</feature>
<gene>
    <name evidence="10" type="primary">NFB16201</name>
    <name evidence="10" type="ORF">BN14_10365</name>
</gene>
<name>M5CA98_THACB</name>
<sequence>MTVSSAQPPSPAPSNVSMSGPGSVPATPNSGSKTLPPPAFTEGTSGTSTKPSTSSVFALPYRMLFAVATQDTVMIYDTQQTGPICMFSNLHYSSFTDMAWAPDGQSLMLASSDGYCSLVVFDDILPLYHTQQHNLQLHSIAVSHSHPHPHPTSRTPARPSASPAVSTVSLPGPGPRTSSGGVLKRAADSNTSSAVPTPAPTTTDPGAPEGVPPAAEPATAAPEPVKKKRRIAPTTISTLDK</sequence>
<dbReference type="InterPro" id="IPR045145">
    <property type="entry name" value="PTHR15271"/>
</dbReference>
<evidence type="ECO:0000313" key="10">
    <source>
        <dbReference type="EMBL" id="CCO36234.1"/>
    </source>
</evidence>
<keyword evidence="5" id="KW-0156">Chromatin regulator</keyword>
<proteinExistence type="predicted"/>
<protein>
    <submittedName>
        <fullName evidence="10">Putative WD repeat-containing protein C26H5,03</fullName>
    </submittedName>
</protein>
<evidence type="ECO:0000313" key="11">
    <source>
        <dbReference type="Proteomes" id="UP000012065"/>
    </source>
</evidence>
<evidence type="ECO:0000256" key="6">
    <source>
        <dbReference type="ARBA" id="ARBA00023204"/>
    </source>
</evidence>
<dbReference type="GO" id="GO:0006335">
    <property type="term" value="P:DNA replication-dependent chromatin assembly"/>
    <property type="evidence" value="ECO:0007669"/>
    <property type="project" value="InterPro"/>
</dbReference>
<dbReference type="Gene3D" id="2.130.10.10">
    <property type="entry name" value="YVTN repeat-like/Quinoprotein amine dehydrogenase"/>
    <property type="match status" value="1"/>
</dbReference>
<keyword evidence="6" id="KW-0234">DNA repair</keyword>
<keyword evidence="3" id="KW-0677">Repeat</keyword>
<dbReference type="InterPro" id="IPR015943">
    <property type="entry name" value="WD40/YVTN_repeat-like_dom_sf"/>
</dbReference>
<dbReference type="InterPro" id="IPR055410">
    <property type="entry name" value="Beta-prop_CAF1B_HIR1"/>
</dbReference>
<dbReference type="HOGENOM" id="CLU_1152425_0_0_1"/>
<feature type="region of interest" description="Disordered" evidence="8">
    <location>
        <begin position="143"/>
        <end position="241"/>
    </location>
</feature>
<comment type="caution">
    <text evidence="10">The sequence shown here is derived from an EMBL/GenBank/DDBJ whole genome shotgun (WGS) entry which is preliminary data.</text>
</comment>
<evidence type="ECO:0000256" key="5">
    <source>
        <dbReference type="ARBA" id="ARBA00022853"/>
    </source>
</evidence>